<gene>
    <name evidence="1" type="ORF">ACFQ16_07775</name>
</gene>
<dbReference type="EMBL" id="JBHTIW010000003">
    <property type="protein sequence ID" value="MFD0919639.1"/>
    <property type="molecule type" value="Genomic_DNA"/>
</dbReference>
<dbReference type="Proteomes" id="UP001597018">
    <property type="component" value="Unassembled WGS sequence"/>
</dbReference>
<evidence type="ECO:0000313" key="1">
    <source>
        <dbReference type="EMBL" id="MFD0919639.1"/>
    </source>
</evidence>
<reference evidence="2" key="1">
    <citation type="journal article" date="2019" name="Int. J. Syst. Evol. Microbiol.">
        <title>The Global Catalogue of Microorganisms (GCM) 10K type strain sequencing project: providing services to taxonomists for standard genome sequencing and annotation.</title>
        <authorList>
            <consortium name="The Broad Institute Genomics Platform"/>
            <consortium name="The Broad Institute Genome Sequencing Center for Infectious Disease"/>
            <person name="Wu L."/>
            <person name="Ma J."/>
        </authorList>
    </citation>
    <scope>NUCLEOTIDE SEQUENCE [LARGE SCALE GENOMIC DNA]</scope>
    <source>
        <strain evidence="2">CCUG 56401</strain>
    </source>
</reference>
<keyword evidence="2" id="KW-1185">Reference proteome</keyword>
<proteinExistence type="predicted"/>
<accession>A0ABW3FNU7</accession>
<name>A0ABW3FNU7_9PSEU</name>
<dbReference type="RefSeq" id="WP_345599974.1">
    <property type="nucleotide sequence ID" value="NZ_BAABLT010000001.1"/>
</dbReference>
<protein>
    <submittedName>
        <fullName evidence="1">Uncharacterized protein</fullName>
    </submittedName>
</protein>
<evidence type="ECO:0000313" key="2">
    <source>
        <dbReference type="Proteomes" id="UP001597018"/>
    </source>
</evidence>
<sequence>MTSEIRREYHVARGYVAALGACLDHLDRMGLDPSFTRAARLRLRQTAPRRRRDRRS</sequence>
<comment type="caution">
    <text evidence="1">The sequence shown here is derived from an EMBL/GenBank/DDBJ whole genome shotgun (WGS) entry which is preliminary data.</text>
</comment>
<organism evidence="1 2">
    <name type="scientific">Saccharopolyspora rosea</name>
    <dbReference type="NCBI Taxonomy" id="524884"/>
    <lineage>
        <taxon>Bacteria</taxon>
        <taxon>Bacillati</taxon>
        <taxon>Actinomycetota</taxon>
        <taxon>Actinomycetes</taxon>
        <taxon>Pseudonocardiales</taxon>
        <taxon>Pseudonocardiaceae</taxon>
        <taxon>Saccharopolyspora</taxon>
    </lineage>
</organism>